<keyword evidence="13" id="KW-1185">Reference proteome</keyword>
<dbReference type="Proteomes" id="UP000095008">
    <property type="component" value="Unassembled WGS sequence"/>
</dbReference>
<dbReference type="PROSITE" id="PS00217">
    <property type="entry name" value="SUGAR_TRANSPORT_2"/>
    <property type="match status" value="1"/>
</dbReference>
<evidence type="ECO:0000256" key="3">
    <source>
        <dbReference type="ARBA" id="ARBA00022448"/>
    </source>
</evidence>
<dbReference type="InterPro" id="IPR005828">
    <property type="entry name" value="MFS_sugar_transport-like"/>
</dbReference>
<dbReference type="PANTHER" id="PTHR48020">
    <property type="entry name" value="PROTON MYO-INOSITOL COTRANSPORTER"/>
    <property type="match status" value="1"/>
</dbReference>
<dbReference type="InterPro" id="IPR036259">
    <property type="entry name" value="MFS_trans_sf"/>
</dbReference>
<keyword evidence="5" id="KW-0762">Sugar transport</keyword>
<feature type="transmembrane region" description="Helical" evidence="10">
    <location>
        <begin position="419"/>
        <end position="437"/>
    </location>
</feature>
<dbReference type="PROSITE" id="PS00216">
    <property type="entry name" value="SUGAR_TRANSPORT_1"/>
    <property type="match status" value="2"/>
</dbReference>
<evidence type="ECO:0000256" key="4">
    <source>
        <dbReference type="ARBA" id="ARBA00022475"/>
    </source>
</evidence>
<evidence type="ECO:0000313" key="12">
    <source>
        <dbReference type="EMBL" id="OCX75146.1"/>
    </source>
</evidence>
<comment type="subcellular location">
    <subcellularLocation>
        <location evidence="1">Cell membrane</location>
        <topology evidence="1">Multi-pass membrane protein</topology>
    </subcellularLocation>
</comment>
<gene>
    <name evidence="12" type="ORF">A6M23_03580</name>
</gene>
<dbReference type="SUPFAM" id="SSF103473">
    <property type="entry name" value="MFS general substrate transporter"/>
    <property type="match status" value="1"/>
</dbReference>
<evidence type="ECO:0000313" key="13">
    <source>
        <dbReference type="Proteomes" id="UP000095008"/>
    </source>
</evidence>
<dbReference type="InterPro" id="IPR020846">
    <property type="entry name" value="MFS_dom"/>
</dbReference>
<accession>A0A1C2IP52</accession>
<feature type="transmembrane region" description="Helical" evidence="10">
    <location>
        <begin position="287"/>
        <end position="308"/>
    </location>
</feature>
<dbReference type="Gene3D" id="1.20.1250.20">
    <property type="entry name" value="MFS general substrate transporter like domains"/>
    <property type="match status" value="1"/>
</dbReference>
<dbReference type="RefSeq" id="WP_065975431.1">
    <property type="nucleotide sequence ID" value="NZ_LGYM01000032.1"/>
</dbReference>
<evidence type="ECO:0000256" key="10">
    <source>
        <dbReference type="SAM" id="Phobius"/>
    </source>
</evidence>
<dbReference type="GO" id="GO:0005886">
    <property type="term" value="C:plasma membrane"/>
    <property type="evidence" value="ECO:0007669"/>
    <property type="project" value="UniProtKB-SubCell"/>
</dbReference>
<evidence type="ECO:0000256" key="9">
    <source>
        <dbReference type="RuleBase" id="RU003346"/>
    </source>
</evidence>
<keyword evidence="3 9" id="KW-0813">Transport</keyword>
<feature type="domain" description="Major facilitator superfamily (MFS) profile" evidence="11">
    <location>
        <begin position="18"/>
        <end position="441"/>
    </location>
</feature>
<feature type="transmembrane region" description="Helical" evidence="10">
    <location>
        <begin position="83"/>
        <end position="102"/>
    </location>
</feature>
<feature type="transmembrane region" description="Helical" evidence="10">
    <location>
        <begin position="56"/>
        <end position="76"/>
    </location>
</feature>
<comment type="similarity">
    <text evidence="2 9">Belongs to the major facilitator superfamily. Sugar transporter (TC 2.A.1.1) family.</text>
</comment>
<dbReference type="InterPro" id="IPR050814">
    <property type="entry name" value="Myo-inositol_Transporter"/>
</dbReference>
<dbReference type="EMBL" id="LWRY01000021">
    <property type="protein sequence ID" value="OCX75146.1"/>
    <property type="molecule type" value="Genomic_DNA"/>
</dbReference>
<dbReference type="FunFam" id="1.20.1250.20:FF:000218">
    <property type="entry name" value="facilitated trehalose transporter Tret1"/>
    <property type="match status" value="1"/>
</dbReference>
<evidence type="ECO:0000256" key="7">
    <source>
        <dbReference type="ARBA" id="ARBA00022989"/>
    </source>
</evidence>
<evidence type="ECO:0000256" key="5">
    <source>
        <dbReference type="ARBA" id="ARBA00022597"/>
    </source>
</evidence>
<dbReference type="PROSITE" id="PS50850">
    <property type="entry name" value="MFS"/>
    <property type="match status" value="1"/>
</dbReference>
<dbReference type="GeneID" id="60697940"/>
<name>A0A1C2IP52_ACITH</name>
<dbReference type="PRINTS" id="PR00171">
    <property type="entry name" value="SUGRTRNSPORT"/>
</dbReference>
<dbReference type="InterPro" id="IPR005829">
    <property type="entry name" value="Sugar_transporter_CS"/>
</dbReference>
<organism evidence="12 13">
    <name type="scientific">Acidithiobacillus thiooxidans</name>
    <name type="common">Thiobacillus thiooxidans</name>
    <dbReference type="NCBI Taxonomy" id="930"/>
    <lineage>
        <taxon>Bacteria</taxon>
        <taxon>Pseudomonadati</taxon>
        <taxon>Pseudomonadota</taxon>
        <taxon>Acidithiobacillia</taxon>
        <taxon>Acidithiobacillales</taxon>
        <taxon>Acidithiobacillaceae</taxon>
        <taxon>Acidithiobacillus</taxon>
    </lineage>
</organism>
<dbReference type="GO" id="GO:0022857">
    <property type="term" value="F:transmembrane transporter activity"/>
    <property type="evidence" value="ECO:0007669"/>
    <property type="project" value="InterPro"/>
</dbReference>
<sequence>MLQPEQSVKSRDWRFVLIAVIAGLGGLLFGYGTGVVAGVLLFLAHDFQLNGSMQGLFVAVALAGAALGAAISGLLADRWGRRRILLATAALFVFGSLLAALANSVALLFLGRVFLGLAIGIASTVTPLYLAEITTPERRGAIVTINQLYISIGIFISYGVDLLFSDFGSGWRWMLGLGALPALMLFVGMWILPESPRWLIRQGLIDRAKSALQYLRSTALVAEELESLQQGNANTEPMALRSLFNNWKLRRLMVIAVGLAVFQQITGINIVLYYAPKILQETGLSSPFMAILATGGIGLVNVLATIISMRFLDSLGRRKLLLWGLWGMLISLLALSLEFLTNLQGALGAALIVVTSAVFVAFFAMSLGPIFWLLISEIFPLAIRGRAMSLATVINWLSNMLVAGVFLDLVGAIGRGATFLIYALMTFLAILFTLKLVPETKGLSLEEIERQFISIP</sequence>
<evidence type="ECO:0000256" key="8">
    <source>
        <dbReference type="ARBA" id="ARBA00023136"/>
    </source>
</evidence>
<feature type="transmembrane region" description="Helical" evidence="10">
    <location>
        <begin position="108"/>
        <end position="130"/>
    </location>
</feature>
<comment type="caution">
    <text evidence="12">The sequence shown here is derived from an EMBL/GenBank/DDBJ whole genome shotgun (WGS) entry which is preliminary data.</text>
</comment>
<keyword evidence="4" id="KW-1003">Cell membrane</keyword>
<proteinExistence type="inferred from homology"/>
<feature type="transmembrane region" description="Helical" evidence="10">
    <location>
        <begin position="346"/>
        <end position="375"/>
    </location>
</feature>
<feature type="transmembrane region" description="Helical" evidence="10">
    <location>
        <begin position="142"/>
        <end position="164"/>
    </location>
</feature>
<keyword evidence="7 10" id="KW-1133">Transmembrane helix</keyword>
<feature type="transmembrane region" description="Helical" evidence="10">
    <location>
        <begin position="15"/>
        <end position="44"/>
    </location>
</feature>
<dbReference type="OrthoDB" id="9784658at2"/>
<dbReference type="NCBIfam" id="TIGR00879">
    <property type="entry name" value="SP"/>
    <property type="match status" value="1"/>
</dbReference>
<dbReference type="PANTHER" id="PTHR48020:SF12">
    <property type="entry name" value="PROTON MYO-INOSITOL COTRANSPORTER"/>
    <property type="match status" value="1"/>
</dbReference>
<feature type="transmembrane region" description="Helical" evidence="10">
    <location>
        <begin position="170"/>
        <end position="192"/>
    </location>
</feature>
<dbReference type="Pfam" id="PF00083">
    <property type="entry name" value="Sugar_tr"/>
    <property type="match status" value="1"/>
</dbReference>
<reference evidence="12" key="1">
    <citation type="journal article" date="2016" name="Int. J. Mol. Sci.">
        <title>Comparative genomics of the extreme acidophile Acidithiobacillus thiooxidans reveals intraspecific divergence and niche adaptation.</title>
        <authorList>
            <person name="Zhang X."/>
            <person name="Feng X."/>
            <person name="Tao J."/>
            <person name="Ma L."/>
            <person name="Xiao Y."/>
            <person name="Liang Y."/>
            <person name="Liu X."/>
            <person name="Yin H."/>
        </authorList>
    </citation>
    <scope>NUCLEOTIDE SEQUENCE [LARGE SCALE GENOMIC DNA]</scope>
    <source>
        <strain evidence="12">DXS-W</strain>
    </source>
</reference>
<feature type="transmembrane region" description="Helical" evidence="10">
    <location>
        <begin position="387"/>
        <end position="407"/>
    </location>
</feature>
<evidence type="ECO:0000256" key="1">
    <source>
        <dbReference type="ARBA" id="ARBA00004651"/>
    </source>
</evidence>
<feature type="transmembrane region" description="Helical" evidence="10">
    <location>
        <begin position="252"/>
        <end position="275"/>
    </location>
</feature>
<dbReference type="AlphaFoldDB" id="A0A1C2IP52"/>
<evidence type="ECO:0000259" key="11">
    <source>
        <dbReference type="PROSITE" id="PS50850"/>
    </source>
</evidence>
<evidence type="ECO:0000256" key="6">
    <source>
        <dbReference type="ARBA" id="ARBA00022692"/>
    </source>
</evidence>
<dbReference type="InterPro" id="IPR003663">
    <property type="entry name" value="Sugar/inositol_transpt"/>
</dbReference>
<keyword evidence="6 10" id="KW-0812">Transmembrane</keyword>
<feature type="transmembrane region" description="Helical" evidence="10">
    <location>
        <begin position="320"/>
        <end position="340"/>
    </location>
</feature>
<protein>
    <submittedName>
        <fullName evidence="12">MFS transporter</fullName>
    </submittedName>
</protein>
<keyword evidence="8 10" id="KW-0472">Membrane</keyword>
<evidence type="ECO:0000256" key="2">
    <source>
        <dbReference type="ARBA" id="ARBA00010992"/>
    </source>
</evidence>